<evidence type="ECO:0000313" key="4">
    <source>
        <dbReference type="Proteomes" id="UP000020202"/>
    </source>
</evidence>
<proteinExistence type="predicted"/>
<reference evidence="2 4" key="1">
    <citation type="submission" date="2014-01" db="EMBL/GenBank/DDBJ databases">
        <title>The Genome Sequence of Klebsiella oxytoca MGH 27.</title>
        <authorList>
            <consortium name="The Broad Institute Genomics Platform"/>
            <consortium name="The Broad Institute Genome Sequencing Center for Infectious Disease"/>
            <person name="Murphy C."/>
            <person name="Cosimi L."/>
            <person name="Cerqueira G."/>
            <person name="Feldgarden M."/>
            <person name="Earl A."/>
            <person name="Hung D."/>
            <person name="Onderdonk A.B."/>
            <person name="Ferraro M.J."/>
            <person name="Hooper D."/>
            <person name="Dekker J."/>
            <person name="O'Brien T."/>
            <person name="Huang S."/>
            <person name="Quan V."/>
            <person name="Ernst C."/>
            <person name="Delaney M."/>
            <person name="DuBois A."/>
            <person name="Kim D.S."/>
            <person name="Young S.K."/>
            <person name="Zeng Q."/>
            <person name="Gargeya S."/>
            <person name="Fitzgerald M."/>
            <person name="Abouelleil A."/>
            <person name="Alvarado L."/>
            <person name="Berlin A.M."/>
            <person name="Chapman S.B."/>
            <person name="Gainer-Dewar J."/>
            <person name="Goldberg J."/>
            <person name="Gnerre S."/>
            <person name="Griggs A."/>
            <person name="Gujja S."/>
            <person name="Hansen M."/>
            <person name="Howarth C."/>
            <person name="Imamovic A."/>
            <person name="Ireland A."/>
            <person name="Larimer J."/>
            <person name="McCowan C."/>
            <person name="Murphy C."/>
            <person name="Pearson M."/>
            <person name="Poon T.W."/>
            <person name="Priest M."/>
            <person name="Roberts A."/>
            <person name="Saif S."/>
            <person name="Shea T."/>
            <person name="Sykes S."/>
            <person name="Wortman J."/>
            <person name="Nusbaum C."/>
            <person name="Birren B."/>
        </authorList>
    </citation>
    <scope>NUCLEOTIDE SEQUENCE [LARGE SCALE GENOMIC DNA]</scope>
    <source>
        <strain evidence="2 4">MGH 27</strain>
    </source>
</reference>
<dbReference type="InterPro" id="IPR025489">
    <property type="entry name" value="DUF4381"/>
</dbReference>
<protein>
    <submittedName>
        <fullName evidence="3">DUF4381 domain-containing protein</fullName>
    </submittedName>
</protein>
<reference evidence="3 5" key="3">
    <citation type="submission" date="2018-01" db="EMBL/GenBank/DDBJ databases">
        <title>Genomic study of Klebsiella pneumoniae.</title>
        <authorList>
            <person name="Yang Y."/>
            <person name="Bicalho R."/>
        </authorList>
    </citation>
    <scope>NUCLEOTIDE SEQUENCE [LARGE SCALE GENOMIC DNA]</scope>
    <source>
        <strain evidence="3 5">A11</strain>
    </source>
</reference>
<name>A0A2J4RHV7_9ENTR</name>
<dbReference type="EMBL" id="JCNZ01000008">
    <property type="protein sequence ID" value="EWF90024.1"/>
    <property type="molecule type" value="Genomic_DNA"/>
</dbReference>
<dbReference type="Proteomes" id="UP000234505">
    <property type="component" value="Unassembled WGS sequence"/>
</dbReference>
<evidence type="ECO:0000256" key="1">
    <source>
        <dbReference type="SAM" id="Phobius"/>
    </source>
</evidence>
<dbReference type="EMBL" id="PIDS01000136">
    <property type="protein sequence ID" value="PLL42833.1"/>
    <property type="molecule type" value="Genomic_DNA"/>
</dbReference>
<keyword evidence="1" id="KW-0812">Transmembrane</keyword>
<keyword evidence="1" id="KW-1133">Transmembrane helix</keyword>
<dbReference type="Pfam" id="PF14316">
    <property type="entry name" value="DUF4381"/>
    <property type="match status" value="1"/>
</dbReference>
<dbReference type="AlphaFoldDB" id="A0A2J4RHV7"/>
<reference evidence="3 5" key="2">
    <citation type="submission" date="2017-11" db="EMBL/GenBank/DDBJ databases">
        <authorList>
            <person name="Han C.G."/>
        </authorList>
    </citation>
    <scope>NUCLEOTIDE SEQUENCE [LARGE SCALE GENOMIC DNA]</scope>
    <source>
        <strain evidence="3 5">A11</strain>
    </source>
</reference>
<evidence type="ECO:0000313" key="2">
    <source>
        <dbReference type="EMBL" id="EWF90024.1"/>
    </source>
</evidence>
<dbReference type="Proteomes" id="UP000020202">
    <property type="component" value="Unassembled WGS sequence"/>
</dbReference>
<gene>
    <name evidence="3" type="ORF">CWN50_06545</name>
    <name evidence="2" type="ORF">L373_02530</name>
</gene>
<organism evidence="3 5">
    <name type="scientific">Klebsiella michiganensis</name>
    <dbReference type="NCBI Taxonomy" id="1134687"/>
    <lineage>
        <taxon>Bacteria</taxon>
        <taxon>Pseudomonadati</taxon>
        <taxon>Pseudomonadota</taxon>
        <taxon>Gammaproteobacteria</taxon>
        <taxon>Enterobacterales</taxon>
        <taxon>Enterobacteriaceae</taxon>
        <taxon>Klebsiella/Raoultella group</taxon>
        <taxon>Klebsiella</taxon>
    </lineage>
</organism>
<feature type="transmembrane region" description="Helical" evidence="1">
    <location>
        <begin position="29"/>
        <end position="49"/>
    </location>
</feature>
<dbReference type="RefSeq" id="WP_004852252.1">
    <property type="nucleotide sequence ID" value="NZ_CABGLF010000003.1"/>
</dbReference>
<evidence type="ECO:0000313" key="3">
    <source>
        <dbReference type="EMBL" id="PLL42833.1"/>
    </source>
</evidence>
<sequence>MLEKGFTVPHLAEPALPGSPSWFPLPPGWIVLGILVLLAGLTVALFRYARWRRNVWRRQALSALSQSHTADSWLLLIKRILLVHHPREAISAASNPTQWLQQIPLDDALREQLSLRYCQRENQLNDDDNARLRAQLHAWIERLPYV</sequence>
<accession>A0A2J4RHV7</accession>
<evidence type="ECO:0000313" key="5">
    <source>
        <dbReference type="Proteomes" id="UP000234505"/>
    </source>
</evidence>
<keyword evidence="1" id="KW-0472">Membrane</keyword>
<comment type="caution">
    <text evidence="3">The sequence shown here is derived from an EMBL/GenBank/DDBJ whole genome shotgun (WGS) entry which is preliminary data.</text>
</comment>